<sequence>MIALFAGHRTAANILMIAIAGLGLLALPTLQRDTFPVTPPSEVSVRITYPGAAPSEVETGICTLADPLLMKVENLAKLTCLARENMALITAKMIEGANMTRFYNDVKDTLDGISSFPGKADAPVVQIVERVSSVASIAVTGPKDPAVLFAYGQNLADRLRADPAISLVDVKGFSNREIGVEFNQTALERLHLDMTDIGAALARHSLDMPAGTLQGPSGETAIRFLGEKRTPYELAQIPIAGSAAGGEVRLGDVATIREGFDDPSQASYFDGERAAIVAVSKTASQDALKVKAALDRDLAQAQAEAPGNIKLTISADSTENIRERLRIIGWNGVQGLILVLVAMWLFFGFRMSFWVAMGLPISFLGAIFVMQLLGYTINMMTMVALLVATGLLMDDAIVISENIVRRRQAGESAQQAALNGVMQVGPGVIASFLTTAMIIGPLSFLSGNIGALLKYIPIVLLITLTVSLIEAFLILPAHMRHSLHGDVRPGRVSRAVNGAFDRFRDGVIVPLAGLALRFRYLTIGLAILLVALSIAPFTGGLIKFQSFPTLESDTVEARLLLAAGSPLERTEARVAKVVKALEQMNSDLSPDQPGAQPLVKNYTITYGYNADSPSAGPNMATISAALLPAGVRTTEVSTIVDQWKKLTGQMPDMAAIRFTDKERGAGGKPIDLLIEGNDLDELALTARELRKFFRGFDGVRDVTFDLQPGKPEIVVRMRPGAANLLGVTPQALASGLRAAFRGDSAASFSDVYGQIDVVARLAASDRKTLGDILALRVPGANGALVPLSAVADVTQTRGFNTISHVNGQRAVSVQGSINPDIANSGELMAAMRADYLPELAKKRPGVKVVILGEAEDTATTGASLARYMAAGIIGVYLLLSFYMSSFIRPVAVLAVVPLSLVGVMWGHLALGLQISLPSLVGLATLAGVVVNDSILLDAFIGERRAAGASMLDAGREAVRDRFRAIFLTSLTTVVGLGPLLLEQSTQAQFLRPIVASLAFGLTAATLLSLFVTPAILAVLEDFGVNVANTKETQDDGASDKTQVYAGALSSPASNKAE</sequence>
<keyword evidence="1" id="KW-0472">Membrane</keyword>
<dbReference type="InterPro" id="IPR001036">
    <property type="entry name" value="Acrflvin-R"/>
</dbReference>
<comment type="caution">
    <text evidence="2">The sequence shown here is derived from an EMBL/GenBank/DDBJ whole genome shotgun (WGS) entry which is preliminary data.</text>
</comment>
<dbReference type="Proteomes" id="UP001557465">
    <property type="component" value="Unassembled WGS sequence"/>
</dbReference>
<protein>
    <submittedName>
        <fullName evidence="2">Efflux RND transporter permease subunit</fullName>
    </submittedName>
</protein>
<evidence type="ECO:0000313" key="2">
    <source>
        <dbReference type="EMBL" id="MEX1660884.1"/>
    </source>
</evidence>
<gene>
    <name evidence="2" type="ORF">AB4874_04365</name>
</gene>
<evidence type="ECO:0000256" key="1">
    <source>
        <dbReference type="SAM" id="Phobius"/>
    </source>
</evidence>
<dbReference type="Gene3D" id="3.30.2090.10">
    <property type="entry name" value="Multidrug efflux transporter AcrB TolC docking domain, DN and DC subdomains"/>
    <property type="match status" value="2"/>
</dbReference>
<keyword evidence="3" id="KW-1185">Reference proteome</keyword>
<feature type="transmembrane region" description="Helical" evidence="1">
    <location>
        <begin position="993"/>
        <end position="1019"/>
    </location>
</feature>
<dbReference type="SUPFAM" id="SSF82693">
    <property type="entry name" value="Multidrug efflux transporter AcrB pore domain, PN1, PN2, PC1 and PC2 subdomains"/>
    <property type="match status" value="1"/>
</dbReference>
<proteinExistence type="predicted"/>
<accession>A0ABV3THW0</accession>
<feature type="transmembrane region" description="Helical" evidence="1">
    <location>
        <begin position="890"/>
        <end position="910"/>
    </location>
</feature>
<dbReference type="RefSeq" id="WP_368391075.1">
    <property type="nucleotide sequence ID" value="NZ_JBFRYC010000002.1"/>
</dbReference>
<dbReference type="Pfam" id="PF00873">
    <property type="entry name" value="ACR_tran"/>
    <property type="match status" value="1"/>
</dbReference>
<dbReference type="PRINTS" id="PR00702">
    <property type="entry name" value="ACRIFLAVINRP"/>
</dbReference>
<keyword evidence="1" id="KW-0812">Transmembrane</keyword>
<dbReference type="InterPro" id="IPR027463">
    <property type="entry name" value="AcrB_DN_DC_subdom"/>
</dbReference>
<feature type="transmembrane region" description="Helical" evidence="1">
    <location>
        <begin position="916"/>
        <end position="941"/>
    </location>
</feature>
<feature type="transmembrane region" description="Helical" evidence="1">
    <location>
        <begin position="420"/>
        <end position="443"/>
    </location>
</feature>
<dbReference type="Gene3D" id="1.20.1640.10">
    <property type="entry name" value="Multidrug efflux transporter AcrB transmembrane domain"/>
    <property type="match status" value="2"/>
</dbReference>
<dbReference type="Gene3D" id="3.30.70.1320">
    <property type="entry name" value="Multidrug efflux transporter AcrB pore domain like"/>
    <property type="match status" value="1"/>
</dbReference>
<dbReference type="SUPFAM" id="SSF82866">
    <property type="entry name" value="Multidrug efflux transporter AcrB transmembrane domain"/>
    <property type="match status" value="2"/>
</dbReference>
<feature type="transmembrane region" description="Helical" evidence="1">
    <location>
        <begin position="327"/>
        <end position="346"/>
    </location>
</feature>
<feature type="transmembrane region" description="Helical" evidence="1">
    <location>
        <begin position="962"/>
        <end position="981"/>
    </location>
</feature>
<organism evidence="2 3">
    <name type="scientific">Thioclava arctica</name>
    <dbReference type="NCBI Taxonomy" id="3238301"/>
    <lineage>
        <taxon>Bacteria</taxon>
        <taxon>Pseudomonadati</taxon>
        <taxon>Pseudomonadota</taxon>
        <taxon>Alphaproteobacteria</taxon>
        <taxon>Rhodobacterales</taxon>
        <taxon>Paracoccaceae</taxon>
        <taxon>Thioclava</taxon>
    </lineage>
</organism>
<dbReference type="EMBL" id="JBFRYC010000002">
    <property type="protein sequence ID" value="MEX1660884.1"/>
    <property type="molecule type" value="Genomic_DNA"/>
</dbReference>
<feature type="transmembrane region" description="Helical" evidence="1">
    <location>
        <begin position="455"/>
        <end position="475"/>
    </location>
</feature>
<reference evidence="2 3" key="1">
    <citation type="journal article" date="2011" name="Int. J. Syst. Evol. Microbiol.">
        <title>Zhongshania antarctica gen. nov., sp. nov. and Zhongshania guokunii sp. nov., gammaproteobacteria respectively isolated from coastal attached (fast) ice and surface seawater of the Antarctic.</title>
        <authorList>
            <person name="Li H.J."/>
            <person name="Zhang X.Y."/>
            <person name="Chen C.X."/>
            <person name="Zhang Y.J."/>
            <person name="Gao Z.M."/>
            <person name="Yu Y."/>
            <person name="Chen X.L."/>
            <person name="Chen B."/>
            <person name="Zhang Y.Z."/>
        </authorList>
    </citation>
    <scope>NUCLEOTIDE SEQUENCE [LARGE SCALE GENOMIC DNA]</scope>
    <source>
        <strain evidence="2 3">15-R06ZXC-3</strain>
    </source>
</reference>
<dbReference type="PANTHER" id="PTHR32063:SF33">
    <property type="entry name" value="RND SUPERFAMILY EFFLUX PUMP PERMEASE COMPONENT"/>
    <property type="match status" value="1"/>
</dbReference>
<feature type="transmembrane region" description="Helical" evidence="1">
    <location>
        <begin position="864"/>
        <end position="883"/>
    </location>
</feature>
<feature type="transmembrane region" description="Helical" evidence="1">
    <location>
        <begin position="353"/>
        <end position="373"/>
    </location>
</feature>
<name>A0ABV3THW0_9RHOB</name>
<dbReference type="Gene3D" id="3.30.70.1430">
    <property type="entry name" value="Multidrug efflux transporter AcrB pore domain"/>
    <property type="match status" value="2"/>
</dbReference>
<feature type="transmembrane region" description="Helical" evidence="1">
    <location>
        <begin position="520"/>
        <end position="542"/>
    </location>
</feature>
<keyword evidence="1" id="KW-1133">Transmembrane helix</keyword>
<evidence type="ECO:0000313" key="3">
    <source>
        <dbReference type="Proteomes" id="UP001557465"/>
    </source>
</evidence>
<dbReference type="PANTHER" id="PTHR32063">
    <property type="match status" value="1"/>
</dbReference>
<dbReference type="Gene3D" id="3.30.70.1440">
    <property type="entry name" value="Multidrug efflux transporter AcrB pore domain"/>
    <property type="match status" value="1"/>
</dbReference>
<dbReference type="SUPFAM" id="SSF82714">
    <property type="entry name" value="Multidrug efflux transporter AcrB TolC docking domain, DN and DC subdomains"/>
    <property type="match status" value="2"/>
</dbReference>